<evidence type="ECO:0000313" key="2">
    <source>
        <dbReference type="Proteomes" id="UP001212152"/>
    </source>
</evidence>
<comment type="caution">
    <text evidence="1">The sequence shown here is derived from an EMBL/GenBank/DDBJ whole genome shotgun (WGS) entry which is preliminary data.</text>
</comment>
<dbReference type="Proteomes" id="UP001212152">
    <property type="component" value="Unassembled WGS sequence"/>
</dbReference>
<accession>A0AAD5TBK3</accession>
<name>A0AAD5TBK3_9FUNG</name>
<keyword evidence="2" id="KW-1185">Reference proteome</keyword>
<gene>
    <name evidence="1" type="ORF">HDU87_001486</name>
</gene>
<evidence type="ECO:0000313" key="1">
    <source>
        <dbReference type="EMBL" id="KAJ3167537.1"/>
    </source>
</evidence>
<sequence>MVNDLADMAIGQLYMTFMRMEAVWEGFDDLLSSSTTAPPYSVAPSVQKLPYHYGQPRLLALTAMDPTGCLILSPFTTRQGKTLDNDNNFRPSDDKAKHRHFLRPASPMPDEGAFQIVAPPSNKHNPPVHYVALITYACKFKKKTFQPVVDADGTFLRIQRSDLLPRKSFEHTVIGWAMNRSRNHCAARPCRAAPTLTTVTMISGRATRLRLQ</sequence>
<reference evidence="1" key="1">
    <citation type="submission" date="2020-05" db="EMBL/GenBank/DDBJ databases">
        <title>Phylogenomic resolution of chytrid fungi.</title>
        <authorList>
            <person name="Stajich J.E."/>
            <person name="Amses K."/>
            <person name="Simmons R."/>
            <person name="Seto K."/>
            <person name="Myers J."/>
            <person name="Bonds A."/>
            <person name="Quandt C.A."/>
            <person name="Barry K."/>
            <person name="Liu P."/>
            <person name="Grigoriev I."/>
            <person name="Longcore J.E."/>
            <person name="James T.Y."/>
        </authorList>
    </citation>
    <scope>NUCLEOTIDE SEQUENCE</scope>
    <source>
        <strain evidence="1">JEL0379</strain>
    </source>
</reference>
<dbReference type="AlphaFoldDB" id="A0AAD5TBK3"/>
<dbReference type="EMBL" id="JADGJQ010000135">
    <property type="protein sequence ID" value="KAJ3167537.1"/>
    <property type="molecule type" value="Genomic_DNA"/>
</dbReference>
<protein>
    <submittedName>
        <fullName evidence="1">Uncharacterized protein</fullName>
    </submittedName>
</protein>
<organism evidence="1 2">
    <name type="scientific">Geranomyces variabilis</name>
    <dbReference type="NCBI Taxonomy" id="109894"/>
    <lineage>
        <taxon>Eukaryota</taxon>
        <taxon>Fungi</taxon>
        <taxon>Fungi incertae sedis</taxon>
        <taxon>Chytridiomycota</taxon>
        <taxon>Chytridiomycota incertae sedis</taxon>
        <taxon>Chytridiomycetes</taxon>
        <taxon>Spizellomycetales</taxon>
        <taxon>Powellomycetaceae</taxon>
        <taxon>Geranomyces</taxon>
    </lineage>
</organism>
<proteinExistence type="predicted"/>